<gene>
    <name evidence="1" type="ORF">RUM44_006295</name>
</gene>
<reference evidence="1 2" key="1">
    <citation type="submission" date="2023-09" db="EMBL/GenBank/DDBJ databases">
        <title>Genomes of two closely related lineages of the louse Polyplax serrata with different host specificities.</title>
        <authorList>
            <person name="Martinu J."/>
            <person name="Tarabai H."/>
            <person name="Stefka J."/>
            <person name="Hypsa V."/>
        </authorList>
    </citation>
    <scope>NUCLEOTIDE SEQUENCE [LARGE SCALE GENOMIC DNA]</scope>
    <source>
        <strain evidence="1">98ZLc_SE</strain>
    </source>
</reference>
<protein>
    <submittedName>
        <fullName evidence="1">Uncharacterized protein</fullName>
    </submittedName>
</protein>
<keyword evidence="2" id="KW-1185">Reference proteome</keyword>
<name>A0ABR1AHQ2_POLSC</name>
<evidence type="ECO:0000313" key="2">
    <source>
        <dbReference type="Proteomes" id="UP001359485"/>
    </source>
</evidence>
<dbReference type="EMBL" id="JAWJWF010000048">
    <property type="protein sequence ID" value="KAK6619895.1"/>
    <property type="molecule type" value="Genomic_DNA"/>
</dbReference>
<organism evidence="1 2">
    <name type="scientific">Polyplax serrata</name>
    <name type="common">Common mouse louse</name>
    <dbReference type="NCBI Taxonomy" id="468196"/>
    <lineage>
        <taxon>Eukaryota</taxon>
        <taxon>Metazoa</taxon>
        <taxon>Ecdysozoa</taxon>
        <taxon>Arthropoda</taxon>
        <taxon>Hexapoda</taxon>
        <taxon>Insecta</taxon>
        <taxon>Pterygota</taxon>
        <taxon>Neoptera</taxon>
        <taxon>Paraneoptera</taxon>
        <taxon>Psocodea</taxon>
        <taxon>Troctomorpha</taxon>
        <taxon>Phthiraptera</taxon>
        <taxon>Anoplura</taxon>
        <taxon>Polyplacidae</taxon>
        <taxon>Polyplax</taxon>
    </lineage>
</organism>
<proteinExistence type="predicted"/>
<dbReference type="Proteomes" id="UP001359485">
    <property type="component" value="Unassembled WGS sequence"/>
</dbReference>
<evidence type="ECO:0000313" key="1">
    <source>
        <dbReference type="EMBL" id="KAK6619895.1"/>
    </source>
</evidence>
<accession>A0ABR1AHQ2</accession>
<comment type="caution">
    <text evidence="1">The sequence shown here is derived from an EMBL/GenBank/DDBJ whole genome shotgun (WGS) entry which is preliminary data.</text>
</comment>
<sequence>MGLDGARGSVVSEPARPVGPAQTAAFLQVPDETTSEVLAHEGVDEWIDAAVKKSHNVEDDPHFVNGLVERYEVELLKHVHGDTGSPTEIKENYDQDEHLDHLGNKIQVLCVYLKLIRLRQDISALFILV</sequence>